<dbReference type="RefSeq" id="YP_009953030.1">
    <property type="nucleotide sequence ID" value="NC_051618.1"/>
</dbReference>
<feature type="domain" description="DUF732" evidence="1">
    <location>
        <begin position="27"/>
        <end position="97"/>
    </location>
</feature>
<dbReference type="EMBL" id="MN234226">
    <property type="protein sequence ID" value="QFG14087.1"/>
    <property type="molecule type" value="Genomic_DNA"/>
</dbReference>
<accession>A0A5J6TVZ5</accession>
<protein>
    <recommendedName>
        <fullName evidence="1">DUF732 domain-containing protein</fullName>
    </recommendedName>
</protein>
<dbReference type="GeneID" id="60324495"/>
<evidence type="ECO:0000313" key="3">
    <source>
        <dbReference type="Proteomes" id="UP000326870"/>
    </source>
</evidence>
<dbReference type="Proteomes" id="UP000326870">
    <property type="component" value="Segment"/>
</dbReference>
<dbReference type="InterPro" id="IPR007969">
    <property type="entry name" value="DUF732"/>
</dbReference>
<keyword evidence="3" id="KW-1185">Reference proteome</keyword>
<evidence type="ECO:0000259" key="1">
    <source>
        <dbReference type="Pfam" id="PF05305"/>
    </source>
</evidence>
<reference evidence="2 3" key="1">
    <citation type="submission" date="2019-07" db="EMBL/GenBank/DDBJ databases">
        <authorList>
            <person name="Divens A.M."/>
            <person name="Garlena R.A."/>
            <person name="Russell D.A."/>
            <person name="Pope W.H."/>
            <person name="Jacobs-Sera D."/>
            <person name="Hatfull G.F."/>
        </authorList>
    </citation>
    <scope>NUCLEOTIDE SEQUENCE [LARGE SCALE GENOMIC DNA]</scope>
</reference>
<sequence>MTLRHAAAPAIIAGALTLAAAPVARADEASYLAAIDSADDPETALTIGRGACKSLREGSTIDQIVLALYAPMKDEEGVTAHRVAEVVVKAQYELCPETITDDE</sequence>
<dbReference type="KEGG" id="vg:60324495"/>
<dbReference type="Pfam" id="PF05305">
    <property type="entry name" value="DUF732"/>
    <property type="match status" value="1"/>
</dbReference>
<organism evidence="2 3">
    <name type="scientific">Mycobacterium phage Curiosium</name>
    <dbReference type="NCBI Taxonomy" id="2599859"/>
    <lineage>
        <taxon>Viruses</taxon>
        <taxon>Duplodnaviria</taxon>
        <taxon>Heunggongvirae</taxon>
        <taxon>Uroviricota</taxon>
        <taxon>Caudoviricetes</taxon>
        <taxon>Weiservirinae</taxon>
        <taxon>Anayavirus</taxon>
        <taxon>Anayavirus curiosium</taxon>
    </lineage>
</organism>
<proteinExistence type="predicted"/>
<name>A0A5J6TVZ5_9CAUD</name>
<gene>
    <name evidence="2" type="primary">42</name>
    <name evidence="2" type="ORF">PBI_CURIOSIUM_42</name>
</gene>
<evidence type="ECO:0000313" key="2">
    <source>
        <dbReference type="EMBL" id="QFG14087.1"/>
    </source>
</evidence>